<dbReference type="RefSeq" id="WP_153340065.1">
    <property type="nucleotide sequence ID" value="NZ_WIVE01000001.1"/>
</dbReference>
<dbReference type="PANTHER" id="PTHR30483">
    <property type="entry name" value="LEUCINE-SPECIFIC-BINDING PROTEIN"/>
    <property type="match status" value="1"/>
</dbReference>
<dbReference type="OrthoDB" id="7374472at2"/>
<evidence type="ECO:0000256" key="4">
    <source>
        <dbReference type="ARBA" id="ARBA00022970"/>
    </source>
</evidence>
<dbReference type="InterPro" id="IPR028082">
    <property type="entry name" value="Peripla_BP_I"/>
</dbReference>
<evidence type="ECO:0000313" key="7">
    <source>
        <dbReference type="EMBL" id="MQX35023.1"/>
    </source>
</evidence>
<dbReference type="PANTHER" id="PTHR30483:SF6">
    <property type="entry name" value="PERIPLASMIC BINDING PROTEIN OF ABC TRANSPORTER FOR NATURAL AMINO ACIDS"/>
    <property type="match status" value="1"/>
</dbReference>
<dbReference type="Gene3D" id="3.40.50.2300">
    <property type="match status" value="2"/>
</dbReference>
<dbReference type="InterPro" id="IPR000709">
    <property type="entry name" value="Leu_Ile_Val-bd"/>
</dbReference>
<evidence type="ECO:0000256" key="2">
    <source>
        <dbReference type="ARBA" id="ARBA00022448"/>
    </source>
</evidence>
<accession>A0A7X1ZAK8</accession>
<evidence type="ECO:0000256" key="5">
    <source>
        <dbReference type="SAM" id="SignalP"/>
    </source>
</evidence>
<protein>
    <submittedName>
        <fullName evidence="7">ABC transporter substrate-binding protein</fullName>
    </submittedName>
</protein>
<dbReference type="Proteomes" id="UP000434582">
    <property type="component" value="Unassembled WGS sequence"/>
</dbReference>
<dbReference type="AlphaFoldDB" id="A0A7X1ZAK8"/>
<dbReference type="InterPro" id="IPR051010">
    <property type="entry name" value="BCAA_transport"/>
</dbReference>
<feature type="chain" id="PRO_5031272805" evidence="5">
    <location>
        <begin position="32"/>
        <end position="379"/>
    </location>
</feature>
<dbReference type="CDD" id="cd06349">
    <property type="entry name" value="PBP1_ABC_HAAT-like"/>
    <property type="match status" value="1"/>
</dbReference>
<dbReference type="PROSITE" id="PS51318">
    <property type="entry name" value="TAT"/>
    <property type="match status" value="1"/>
</dbReference>
<dbReference type="PRINTS" id="PR00337">
    <property type="entry name" value="LEUILEVALBP"/>
</dbReference>
<dbReference type="SUPFAM" id="SSF53822">
    <property type="entry name" value="Periplasmic binding protein-like I"/>
    <property type="match status" value="1"/>
</dbReference>
<dbReference type="EMBL" id="WIVE01000001">
    <property type="protein sequence ID" value="MQX35023.1"/>
    <property type="molecule type" value="Genomic_DNA"/>
</dbReference>
<proteinExistence type="inferred from homology"/>
<evidence type="ECO:0000313" key="8">
    <source>
        <dbReference type="Proteomes" id="UP000434582"/>
    </source>
</evidence>
<feature type="domain" description="Leucine-binding protein" evidence="6">
    <location>
        <begin position="35"/>
        <end position="372"/>
    </location>
</feature>
<feature type="signal peptide" evidence="5">
    <location>
        <begin position="1"/>
        <end position="31"/>
    </location>
</feature>
<keyword evidence="3 5" id="KW-0732">Signal</keyword>
<keyword evidence="2" id="KW-0813">Transport</keyword>
<dbReference type="InterPro" id="IPR006311">
    <property type="entry name" value="TAT_signal"/>
</dbReference>
<dbReference type="GO" id="GO:0006865">
    <property type="term" value="P:amino acid transport"/>
    <property type="evidence" value="ECO:0007669"/>
    <property type="project" value="UniProtKB-KW"/>
</dbReference>
<keyword evidence="4" id="KW-0029">Amino-acid transport</keyword>
<evidence type="ECO:0000256" key="1">
    <source>
        <dbReference type="ARBA" id="ARBA00010062"/>
    </source>
</evidence>
<dbReference type="Pfam" id="PF13458">
    <property type="entry name" value="Peripla_BP_6"/>
    <property type="match status" value="1"/>
</dbReference>
<evidence type="ECO:0000259" key="6">
    <source>
        <dbReference type="Pfam" id="PF13458"/>
    </source>
</evidence>
<gene>
    <name evidence="7" type="ORF">GHC57_00675</name>
</gene>
<evidence type="ECO:0000256" key="3">
    <source>
        <dbReference type="ARBA" id="ARBA00022729"/>
    </source>
</evidence>
<sequence>MTSVTGITRRTALGLALGTGLVIGGAAGAWAQEDPVVIGYQLPLTGNTAQYGQDFKTAAEIALEDFNASGRLPVPVEIIFEDSRSDAKEGVNIARKFVDNDDIVAVLGDFTSTVSMAAAQVYKQAGMPQLSQTASHPDYARISPYQFRNITTQAQEGEVNANWLWERGFRKVAVIAEQTDWGQAVVQGFTAPFEEMGGEIVYSEFFNRGLPDFRSIITKIQRAEPDAIYTGLFYEDGAQFLKQMEQLGADIPVHSTSAAYNQKLVELAGPAADDLYLTATFLPTSEGEHVQEFVAAWKAARDGQEPGQFPAQAYDAVNIMLDAVVRAWPDVTRESMREALAATEDFPGVTGVTSFDEDGEPEKQMTRARIVDGVFVEVQ</sequence>
<comment type="similarity">
    <text evidence="1">Belongs to the leucine-binding protein family.</text>
</comment>
<dbReference type="InterPro" id="IPR028081">
    <property type="entry name" value="Leu-bd"/>
</dbReference>
<keyword evidence="8" id="KW-1185">Reference proteome</keyword>
<reference evidence="7 8" key="1">
    <citation type="submission" date="2019-10" db="EMBL/GenBank/DDBJ databases">
        <title>Draft whole-genome sequence of the purple nonsulfur photosynthetic bacterium Roseospira navarrensis DSM 15114.</title>
        <authorList>
            <person name="Kyndt J.A."/>
            <person name="Meyer T.E."/>
        </authorList>
    </citation>
    <scope>NUCLEOTIDE SEQUENCE [LARGE SCALE GENOMIC DNA]</scope>
    <source>
        <strain evidence="7 8">DSM 15114</strain>
    </source>
</reference>
<name>A0A7X1ZAK8_9PROT</name>
<comment type="caution">
    <text evidence="7">The sequence shown here is derived from an EMBL/GenBank/DDBJ whole genome shotgun (WGS) entry which is preliminary data.</text>
</comment>
<organism evidence="7 8">
    <name type="scientific">Roseospira navarrensis</name>
    <dbReference type="NCBI Taxonomy" id="140058"/>
    <lineage>
        <taxon>Bacteria</taxon>
        <taxon>Pseudomonadati</taxon>
        <taxon>Pseudomonadota</taxon>
        <taxon>Alphaproteobacteria</taxon>
        <taxon>Rhodospirillales</taxon>
        <taxon>Rhodospirillaceae</taxon>
        <taxon>Roseospira</taxon>
    </lineage>
</organism>